<reference evidence="1 2" key="1">
    <citation type="submission" date="2016-11" db="EMBL/GenBank/DDBJ databases">
        <title>Genomic analysis of Caldithrix abyssi and proposal of a novel bacterial phylum Caldithrichaeota.</title>
        <authorList>
            <person name="Kublanov I."/>
            <person name="Sigalova O."/>
            <person name="Gavrilov S."/>
            <person name="Lebedinsky A."/>
            <person name="Ivanova N."/>
            <person name="Daum C."/>
            <person name="Reddy T."/>
            <person name="Klenk H.P."/>
            <person name="Goker M."/>
            <person name="Reva O."/>
            <person name="Miroshnichenko M."/>
            <person name="Kyprides N."/>
            <person name="Woyke T."/>
            <person name="Gelfand M."/>
        </authorList>
    </citation>
    <scope>NUCLEOTIDE SEQUENCE [LARGE SCALE GENOMIC DNA]</scope>
    <source>
        <strain evidence="1 2">LF13</strain>
    </source>
</reference>
<evidence type="ECO:0000313" key="1">
    <source>
        <dbReference type="EMBL" id="APF17951.1"/>
    </source>
</evidence>
<name>A0A1J1C5N5_CALAY</name>
<evidence type="ECO:0000313" key="2">
    <source>
        <dbReference type="Proteomes" id="UP000183868"/>
    </source>
</evidence>
<dbReference type="EMBL" id="CP018099">
    <property type="protein sequence ID" value="APF17951.1"/>
    <property type="molecule type" value="Genomic_DNA"/>
</dbReference>
<accession>A0A1J1C5N5</accession>
<dbReference type="AlphaFoldDB" id="A0A1J1C5N5"/>
<dbReference type="KEGG" id="caby:Cabys_1202"/>
<dbReference type="Proteomes" id="UP000183868">
    <property type="component" value="Chromosome"/>
</dbReference>
<proteinExistence type="predicted"/>
<protein>
    <submittedName>
        <fullName evidence="1">Uncharacterized protein</fullName>
    </submittedName>
</protein>
<organism evidence="1 2">
    <name type="scientific">Caldithrix abyssi DSM 13497</name>
    <dbReference type="NCBI Taxonomy" id="880073"/>
    <lineage>
        <taxon>Bacteria</taxon>
        <taxon>Pseudomonadati</taxon>
        <taxon>Calditrichota</taxon>
        <taxon>Calditrichia</taxon>
        <taxon>Calditrichales</taxon>
        <taxon>Calditrichaceae</taxon>
        <taxon>Caldithrix</taxon>
    </lineage>
</organism>
<sequence length="45" mass="5412">MINVSPLRSMMVMEKFFPSILFYIYSPLRGVKNEYAIYNVPFEIY</sequence>
<gene>
    <name evidence="1" type="ORF">Cabys_1202</name>
</gene>